<keyword evidence="2" id="KW-1185">Reference proteome</keyword>
<name>A0A6G1L7M3_9PEZI</name>
<evidence type="ECO:0000313" key="2">
    <source>
        <dbReference type="Proteomes" id="UP000799436"/>
    </source>
</evidence>
<organism evidence="1 2">
    <name type="scientific">Teratosphaeria nubilosa</name>
    <dbReference type="NCBI Taxonomy" id="161662"/>
    <lineage>
        <taxon>Eukaryota</taxon>
        <taxon>Fungi</taxon>
        <taxon>Dikarya</taxon>
        <taxon>Ascomycota</taxon>
        <taxon>Pezizomycotina</taxon>
        <taxon>Dothideomycetes</taxon>
        <taxon>Dothideomycetidae</taxon>
        <taxon>Mycosphaerellales</taxon>
        <taxon>Teratosphaeriaceae</taxon>
        <taxon>Teratosphaeria</taxon>
    </lineage>
</organism>
<proteinExistence type="predicted"/>
<protein>
    <submittedName>
        <fullName evidence="1">Uncharacterized protein</fullName>
    </submittedName>
</protein>
<evidence type="ECO:0000313" key="1">
    <source>
        <dbReference type="EMBL" id="KAF2768244.1"/>
    </source>
</evidence>
<sequence>MDRFGLGWDVDRDQLHEAAAAALTAYHYLDHRNRALPERSRIRHSALGATQKGHLTAMAYMIPCISALSGDNYTAEQRRTWRGLVKRLGELMLQDDDFALATADAVRS</sequence>
<dbReference type="AlphaFoldDB" id="A0A6G1L7M3"/>
<accession>A0A6G1L7M3</accession>
<dbReference type="Proteomes" id="UP000799436">
    <property type="component" value="Unassembled WGS sequence"/>
</dbReference>
<dbReference type="EMBL" id="ML995846">
    <property type="protein sequence ID" value="KAF2768244.1"/>
    <property type="molecule type" value="Genomic_DNA"/>
</dbReference>
<reference evidence="1" key="1">
    <citation type="journal article" date="2020" name="Stud. Mycol.">
        <title>101 Dothideomycetes genomes: a test case for predicting lifestyles and emergence of pathogens.</title>
        <authorList>
            <person name="Haridas S."/>
            <person name="Albert R."/>
            <person name="Binder M."/>
            <person name="Bloem J."/>
            <person name="Labutti K."/>
            <person name="Salamov A."/>
            <person name="Andreopoulos B."/>
            <person name="Baker S."/>
            <person name="Barry K."/>
            <person name="Bills G."/>
            <person name="Bluhm B."/>
            <person name="Cannon C."/>
            <person name="Castanera R."/>
            <person name="Culley D."/>
            <person name="Daum C."/>
            <person name="Ezra D."/>
            <person name="Gonzalez J."/>
            <person name="Henrissat B."/>
            <person name="Kuo A."/>
            <person name="Liang C."/>
            <person name="Lipzen A."/>
            <person name="Lutzoni F."/>
            <person name="Magnuson J."/>
            <person name="Mondo S."/>
            <person name="Nolan M."/>
            <person name="Ohm R."/>
            <person name="Pangilinan J."/>
            <person name="Park H.-J."/>
            <person name="Ramirez L."/>
            <person name="Alfaro M."/>
            <person name="Sun H."/>
            <person name="Tritt A."/>
            <person name="Yoshinaga Y."/>
            <person name="Zwiers L.-H."/>
            <person name="Turgeon B."/>
            <person name="Goodwin S."/>
            <person name="Spatafora J."/>
            <person name="Crous P."/>
            <person name="Grigoriev I."/>
        </authorList>
    </citation>
    <scope>NUCLEOTIDE SEQUENCE</scope>
    <source>
        <strain evidence="1">CBS 116005</strain>
    </source>
</reference>
<gene>
    <name evidence="1" type="ORF">EJ03DRAFT_352328</name>
</gene>